<keyword evidence="2" id="KW-0812">Transmembrane</keyword>
<evidence type="ECO:0000256" key="2">
    <source>
        <dbReference type="SAM" id="Phobius"/>
    </source>
</evidence>
<evidence type="ECO:0000313" key="3">
    <source>
        <dbReference type="EMBL" id="AQW87783.1"/>
    </source>
</evidence>
<keyword evidence="4" id="KW-1185">Reference proteome</keyword>
<proteinExistence type="predicted"/>
<keyword evidence="2" id="KW-0472">Membrane</keyword>
<accession>A0A1S6U7T2</accession>
<sequence length="94" mass="11192">MNIQEDRDELLELYKKSTSQEENLSLKTLWVAYLLLLVCLCILIPKIYIANEIYYTSREISDINNKRDVLLEENRALKIKLENMKYKNQVIDPL</sequence>
<keyword evidence="1" id="KW-0175">Coiled coil</keyword>
<organism evidence="3 4">
    <name type="scientific">Campylobacter pinnipediorum subsp. caledonicus</name>
    <dbReference type="NCBI Taxonomy" id="1874362"/>
    <lineage>
        <taxon>Bacteria</taxon>
        <taxon>Pseudomonadati</taxon>
        <taxon>Campylobacterota</taxon>
        <taxon>Epsilonproteobacteria</taxon>
        <taxon>Campylobacterales</taxon>
        <taxon>Campylobacteraceae</taxon>
        <taxon>Campylobacter</taxon>
    </lineage>
</organism>
<evidence type="ECO:0000256" key="1">
    <source>
        <dbReference type="SAM" id="Coils"/>
    </source>
</evidence>
<keyword evidence="2" id="KW-1133">Transmembrane helix</keyword>
<dbReference type="AlphaFoldDB" id="A0A1S6U7T2"/>
<evidence type="ECO:0000313" key="4">
    <source>
        <dbReference type="Proteomes" id="UP000190868"/>
    </source>
</evidence>
<protein>
    <submittedName>
        <fullName evidence="3">Uncharacterized protein</fullName>
    </submittedName>
</protein>
<dbReference type="GeneID" id="56566611"/>
<dbReference type="Proteomes" id="UP000190868">
    <property type="component" value="Chromosome"/>
</dbReference>
<gene>
    <name evidence="3" type="ORF">CPIN18021_0976</name>
</gene>
<dbReference type="EMBL" id="CP017258">
    <property type="protein sequence ID" value="AQW87783.1"/>
    <property type="molecule type" value="Genomic_DNA"/>
</dbReference>
<reference evidence="4" key="1">
    <citation type="submission" date="2016-09" db="EMBL/GenBank/DDBJ databases">
        <title>Comparative genomics of the Campylobacter concisus group.</title>
        <authorList>
            <person name="Miller W.G."/>
            <person name="Yee E."/>
            <person name="Chapman M.H."/>
            <person name="Huynh S."/>
            <person name="Bono J.L."/>
            <person name="On S.L.W."/>
            <person name="StLeger J."/>
            <person name="Foster G."/>
            <person name="Parker C.T."/>
        </authorList>
    </citation>
    <scope>NUCLEOTIDE SEQUENCE [LARGE SCALE GENOMIC DNA]</scope>
    <source>
        <strain evidence="4">RM18021</strain>
    </source>
</reference>
<feature type="coiled-coil region" evidence="1">
    <location>
        <begin position="60"/>
        <end position="87"/>
    </location>
</feature>
<dbReference type="KEGG" id="cpin:CPIN18020_0974"/>
<dbReference type="RefSeq" id="WP_226995901.1">
    <property type="nucleotide sequence ID" value="NZ_CP017018.1"/>
</dbReference>
<feature type="transmembrane region" description="Helical" evidence="2">
    <location>
        <begin position="30"/>
        <end position="49"/>
    </location>
</feature>
<name>A0A1S6U7T2_9BACT</name>